<dbReference type="AlphaFoldDB" id="A0A6G0RZM3"/>
<feature type="chain" id="PRO_5026091421" description="Secreted protein" evidence="1">
    <location>
        <begin position="21"/>
        <end position="82"/>
    </location>
</feature>
<organism evidence="2 3">
    <name type="scientific">Phytophthora fragariae</name>
    <dbReference type="NCBI Taxonomy" id="53985"/>
    <lineage>
        <taxon>Eukaryota</taxon>
        <taxon>Sar</taxon>
        <taxon>Stramenopiles</taxon>
        <taxon>Oomycota</taxon>
        <taxon>Peronosporomycetes</taxon>
        <taxon>Peronosporales</taxon>
        <taxon>Peronosporaceae</taxon>
        <taxon>Phytophthora</taxon>
    </lineage>
</organism>
<comment type="caution">
    <text evidence="2">The sequence shown here is derived from an EMBL/GenBank/DDBJ whole genome shotgun (WGS) entry which is preliminary data.</text>
</comment>
<dbReference type="EMBL" id="QXFY01000378">
    <property type="protein sequence ID" value="KAE9346177.1"/>
    <property type="molecule type" value="Genomic_DNA"/>
</dbReference>
<evidence type="ECO:0008006" key="4">
    <source>
        <dbReference type="Google" id="ProtNLM"/>
    </source>
</evidence>
<keyword evidence="1" id="KW-0732">Signal</keyword>
<proteinExistence type="predicted"/>
<feature type="signal peptide" evidence="1">
    <location>
        <begin position="1"/>
        <end position="20"/>
    </location>
</feature>
<reference evidence="2 3" key="1">
    <citation type="submission" date="2018-09" db="EMBL/GenBank/DDBJ databases">
        <title>Genomic investigation of the strawberry pathogen Phytophthora fragariae indicates pathogenicity is determined by transcriptional variation in three key races.</title>
        <authorList>
            <person name="Adams T.M."/>
            <person name="Armitage A.D."/>
            <person name="Sobczyk M.K."/>
            <person name="Bates H.J."/>
            <person name="Dunwell J.M."/>
            <person name="Nellist C.F."/>
            <person name="Harrison R.J."/>
        </authorList>
    </citation>
    <scope>NUCLEOTIDE SEQUENCE [LARGE SCALE GENOMIC DNA]</scope>
    <source>
        <strain evidence="2 3">NOV-77</strain>
    </source>
</reference>
<evidence type="ECO:0000313" key="2">
    <source>
        <dbReference type="EMBL" id="KAE9346177.1"/>
    </source>
</evidence>
<protein>
    <recommendedName>
        <fullName evidence="4">Secreted protein</fullName>
    </recommendedName>
</protein>
<evidence type="ECO:0000256" key="1">
    <source>
        <dbReference type="SAM" id="SignalP"/>
    </source>
</evidence>
<gene>
    <name evidence="2" type="ORF">PF008_g8414</name>
</gene>
<dbReference type="Proteomes" id="UP000486351">
    <property type="component" value="Unassembled WGS sequence"/>
</dbReference>
<sequence length="82" mass="9338">MLLTVLLFCCFVCCLPTAIQRELSIQSWNRLRRSVRRNVQTFWNILRRTGWSATRCGLNISGESTSLLATPQPAVLNRIGTK</sequence>
<accession>A0A6G0RZM3</accession>
<evidence type="ECO:0000313" key="3">
    <source>
        <dbReference type="Proteomes" id="UP000486351"/>
    </source>
</evidence>
<name>A0A6G0RZM3_9STRA</name>